<dbReference type="PANTHER" id="PTHR43077">
    <property type="entry name" value="TRANSPORT PERMEASE YVFS-RELATED"/>
    <property type="match status" value="1"/>
</dbReference>
<comment type="caution">
    <text evidence="7">The sequence shown here is derived from an EMBL/GenBank/DDBJ whole genome shotgun (WGS) entry which is preliminary data.</text>
</comment>
<organism evidence="7 8">
    <name type="scientific">Paenibacillus shirakamiensis</name>
    <dbReference type="NCBI Taxonomy" id="1265935"/>
    <lineage>
        <taxon>Bacteria</taxon>
        <taxon>Bacillati</taxon>
        <taxon>Bacillota</taxon>
        <taxon>Bacilli</taxon>
        <taxon>Bacillales</taxon>
        <taxon>Paenibacillaceae</taxon>
        <taxon>Paenibacillus</taxon>
    </lineage>
</organism>
<dbReference type="Proteomes" id="UP001519288">
    <property type="component" value="Unassembled WGS sequence"/>
</dbReference>
<feature type="domain" description="ABC-2 type transporter transmembrane" evidence="6">
    <location>
        <begin position="16"/>
        <end position="347"/>
    </location>
</feature>
<evidence type="ECO:0000313" key="8">
    <source>
        <dbReference type="Proteomes" id="UP001519288"/>
    </source>
</evidence>
<gene>
    <name evidence="7" type="ORF">J2Z69_001693</name>
</gene>
<dbReference type="InterPro" id="IPR013525">
    <property type="entry name" value="ABC2_TM"/>
</dbReference>
<evidence type="ECO:0000256" key="3">
    <source>
        <dbReference type="ARBA" id="ARBA00022989"/>
    </source>
</evidence>
<keyword evidence="8" id="KW-1185">Reference proteome</keyword>
<dbReference type="EMBL" id="JAGGLD010000002">
    <property type="protein sequence ID" value="MBP2000662.1"/>
    <property type="molecule type" value="Genomic_DNA"/>
</dbReference>
<keyword evidence="2 5" id="KW-0812">Transmembrane</keyword>
<sequence length="369" mass="40554">MMQTLGDFMKMTNTKVGLVFGIGLPLLFVLVWMTGYHQATERLDQLRVAVVNEAGNAAEAIQKSMISSAPFHMEVVKEAKDPKKVLVDEKYDMLIVIPKAFMQEVTQKHSSQLSVYVDEGSSSVSRSILEQAADQMSKQIQKGIAQNSKLAAGSEPIEIKTTVVASEAPSDFATSMVPMILGFITYIGTMTLAIQFNISTQILSKFYSLRRLFLAKQIILLATVLIAPLLITGLTLLFTETEASFGQMYIFHVLVYAACVSFTQMSFTLLGHVAPLFNTAMIPFQLMTAGNIVPVVMLAPFYRYIGNFLPAPNGVQGFMKLVYTNASIASYVVHLLLIILVTGGATWLKVMLDKSSKKQPISLVQEQAI</sequence>
<evidence type="ECO:0000259" key="6">
    <source>
        <dbReference type="Pfam" id="PF12698"/>
    </source>
</evidence>
<reference evidence="7 8" key="1">
    <citation type="submission" date="2021-03" db="EMBL/GenBank/DDBJ databases">
        <title>Genomic Encyclopedia of Type Strains, Phase IV (KMG-IV): sequencing the most valuable type-strain genomes for metagenomic binning, comparative biology and taxonomic classification.</title>
        <authorList>
            <person name="Goeker M."/>
        </authorList>
    </citation>
    <scope>NUCLEOTIDE SEQUENCE [LARGE SCALE GENOMIC DNA]</scope>
    <source>
        <strain evidence="7 8">DSM 26806</strain>
    </source>
</reference>
<evidence type="ECO:0000256" key="5">
    <source>
        <dbReference type="SAM" id="Phobius"/>
    </source>
</evidence>
<dbReference type="PANTHER" id="PTHR43077:SF5">
    <property type="entry name" value="PHAGE INFECTION PROTEIN"/>
    <property type="match status" value="1"/>
</dbReference>
<dbReference type="RefSeq" id="WP_209861029.1">
    <property type="nucleotide sequence ID" value="NZ_JAGGLD010000002.1"/>
</dbReference>
<evidence type="ECO:0000313" key="7">
    <source>
        <dbReference type="EMBL" id="MBP2000662.1"/>
    </source>
</evidence>
<keyword evidence="3 5" id="KW-1133">Transmembrane helix</keyword>
<accession>A0ABS4JG29</accession>
<feature type="transmembrane region" description="Helical" evidence="5">
    <location>
        <begin position="322"/>
        <end position="348"/>
    </location>
</feature>
<evidence type="ECO:0000256" key="2">
    <source>
        <dbReference type="ARBA" id="ARBA00022692"/>
    </source>
</evidence>
<feature type="transmembrane region" description="Helical" evidence="5">
    <location>
        <begin position="176"/>
        <end position="198"/>
    </location>
</feature>
<proteinExistence type="predicted"/>
<evidence type="ECO:0000256" key="1">
    <source>
        <dbReference type="ARBA" id="ARBA00004141"/>
    </source>
</evidence>
<name>A0ABS4JG29_9BACL</name>
<protein>
    <recommendedName>
        <fullName evidence="6">ABC-2 type transporter transmembrane domain-containing protein</fullName>
    </recommendedName>
</protein>
<comment type="subcellular location">
    <subcellularLocation>
        <location evidence="1">Membrane</location>
        <topology evidence="1">Multi-pass membrane protein</topology>
    </subcellularLocation>
</comment>
<evidence type="ECO:0000256" key="4">
    <source>
        <dbReference type="ARBA" id="ARBA00023136"/>
    </source>
</evidence>
<feature type="transmembrane region" description="Helical" evidence="5">
    <location>
        <begin position="249"/>
        <end position="270"/>
    </location>
</feature>
<feature type="transmembrane region" description="Helical" evidence="5">
    <location>
        <begin position="12"/>
        <end position="33"/>
    </location>
</feature>
<keyword evidence="4 5" id="KW-0472">Membrane</keyword>
<dbReference type="Pfam" id="PF12698">
    <property type="entry name" value="ABC2_membrane_3"/>
    <property type="match status" value="1"/>
</dbReference>
<feature type="transmembrane region" description="Helical" evidence="5">
    <location>
        <begin position="282"/>
        <end position="302"/>
    </location>
</feature>
<feature type="transmembrane region" description="Helical" evidence="5">
    <location>
        <begin position="218"/>
        <end position="237"/>
    </location>
</feature>
<dbReference type="InterPro" id="IPR051328">
    <property type="entry name" value="T7SS_ABC-Transporter"/>
</dbReference>
<dbReference type="Gene3D" id="3.40.1710.10">
    <property type="entry name" value="abc type-2 transporter like domain"/>
    <property type="match status" value="1"/>
</dbReference>